<evidence type="ECO:0000256" key="1">
    <source>
        <dbReference type="SAM" id="MobiDB-lite"/>
    </source>
</evidence>
<gene>
    <name evidence="2" type="ORF">PBS003_LOCUS3881</name>
</gene>
<sequence length="688" mass="77465">MEDSQYVAMERQSPHSDSLSGLHTAWMDDEQLNSLVIMDVYSDALSPRASSSSQDCINMVKSGEKSTAIDSVLSTEFGDYDSHLLDAALDLPMDTELSPILESFAETAVAMNPIKVRQRYLKSPKSRRTTGSAMTRTTTVTTTPRRARKMESNETREQAALVGATKRPRTRSSLWQEQEQSTFYALFKVKWPPIPEGKPLPPFSSLLLQRFDVISTKIRTKSVMEVRQFYTTVMQNIYEMLAVVDNDVDLTNPDQVRIAVWCWSKLMADKKHREQFQSFSSKPASAKVKLANVLLQSIIRSRRQMLKAKSEKSTLSSNALAPGLTSISAWVSRSNLSSFFSKKDVPCLEVSTAKIHHPMVRKKHFALHREVAEASSASAVSVYENAKKVLSLPALQHIRGESPRGATLKRTRSVFQDRCLSVKSRRPEIGAASLSSPPQMKKSSRLCTRNGAVFHTPQHSSRRKVCIKMRMVPRDKRTKIDLVRCGCRPKVELKLSSTKKISEITEHMSRKWAKVRPLLPKEAVLCFFQKSGTYKWSKEGSNVTCFDIWKLSGKQINGEKVVDVSYVWLVPEKMSIFTDNEYVQAQNSMCLPTPSGLCSKEMCSSAKQLPSSSEENEARQLLSTRDLQEISEEVAFDPSITAGTEEAFAFEVVNSDRCPDLCEKFSVATGRLRRRIKPVLVSKEEFNI</sequence>
<evidence type="ECO:0000313" key="2">
    <source>
        <dbReference type="EMBL" id="CAH0477128.1"/>
    </source>
</evidence>
<name>A0AAU9KUZ4_9STRA</name>
<feature type="region of interest" description="Disordered" evidence="1">
    <location>
        <begin position="121"/>
        <end position="172"/>
    </location>
</feature>
<evidence type="ECO:0000313" key="3">
    <source>
        <dbReference type="Proteomes" id="UP001160483"/>
    </source>
</evidence>
<feature type="compositionally biased region" description="Low complexity" evidence="1">
    <location>
        <begin position="129"/>
        <end position="144"/>
    </location>
</feature>
<accession>A0AAU9KUZ4</accession>
<organism evidence="2 3">
    <name type="scientific">Peronospora belbahrii</name>
    <dbReference type="NCBI Taxonomy" id="622444"/>
    <lineage>
        <taxon>Eukaryota</taxon>
        <taxon>Sar</taxon>
        <taxon>Stramenopiles</taxon>
        <taxon>Oomycota</taxon>
        <taxon>Peronosporomycetes</taxon>
        <taxon>Peronosporales</taxon>
        <taxon>Peronosporaceae</taxon>
        <taxon>Peronospora</taxon>
    </lineage>
</organism>
<dbReference type="EMBL" id="CAKKTJ010000168">
    <property type="protein sequence ID" value="CAH0477128.1"/>
    <property type="molecule type" value="Genomic_DNA"/>
</dbReference>
<dbReference type="AlphaFoldDB" id="A0AAU9KUZ4"/>
<proteinExistence type="predicted"/>
<feature type="region of interest" description="Disordered" evidence="1">
    <location>
        <begin position="1"/>
        <end position="20"/>
    </location>
</feature>
<protein>
    <submittedName>
        <fullName evidence="2">Uncharacterized protein</fullName>
    </submittedName>
</protein>
<dbReference type="Proteomes" id="UP001160483">
    <property type="component" value="Unassembled WGS sequence"/>
</dbReference>
<reference evidence="2" key="1">
    <citation type="submission" date="2021-11" db="EMBL/GenBank/DDBJ databases">
        <authorList>
            <person name="Islam A."/>
            <person name="Islam S."/>
            <person name="Flora M.S."/>
            <person name="Rahman M."/>
            <person name="Ziaur R.M."/>
            <person name="Epstein J.H."/>
            <person name="Hassan M."/>
            <person name="Klassen M."/>
            <person name="Woodard K."/>
            <person name="Webb A."/>
            <person name="Webby R.J."/>
            <person name="El Zowalaty M.E."/>
        </authorList>
    </citation>
    <scope>NUCLEOTIDE SEQUENCE</scope>
    <source>
        <strain evidence="2">Pbs3</strain>
    </source>
</reference>
<comment type="caution">
    <text evidence="2">The sequence shown here is derived from an EMBL/GenBank/DDBJ whole genome shotgun (WGS) entry which is preliminary data.</text>
</comment>